<dbReference type="PANTHER" id="PTHR43591:SF24">
    <property type="entry name" value="2-METHOXY-6-POLYPRENYL-1,4-BENZOQUINOL METHYLASE, MITOCHONDRIAL"/>
    <property type="match status" value="1"/>
</dbReference>
<keyword evidence="3 5" id="KW-0808">Transferase</keyword>
<dbReference type="InterPro" id="IPR004033">
    <property type="entry name" value="UbiE/COQ5_MeTrFase"/>
</dbReference>
<comment type="similarity">
    <text evidence="5">Belongs to the class I-like SAM-binding methyltransferase superfamily. MenG/UbiE family.</text>
</comment>
<comment type="caution">
    <text evidence="5">Lacks conserved residue(s) required for the propagation of feature annotation.</text>
</comment>
<dbReference type="EMBL" id="RPFJ01000011">
    <property type="protein sequence ID" value="RPD96774.1"/>
    <property type="molecule type" value="Genomic_DNA"/>
</dbReference>
<feature type="binding site" evidence="5">
    <location>
        <begin position="115"/>
        <end position="116"/>
    </location>
    <ligand>
        <name>S-adenosyl-L-methionine</name>
        <dbReference type="ChEBI" id="CHEBI:59789"/>
    </ligand>
</feature>
<comment type="catalytic activity">
    <reaction evidence="5">
        <text>a 2-demethylmenaquinol + S-adenosyl-L-methionine = a menaquinol + S-adenosyl-L-homocysteine + H(+)</text>
        <dbReference type="Rhea" id="RHEA:42640"/>
        <dbReference type="Rhea" id="RHEA-COMP:9539"/>
        <dbReference type="Rhea" id="RHEA-COMP:9563"/>
        <dbReference type="ChEBI" id="CHEBI:15378"/>
        <dbReference type="ChEBI" id="CHEBI:18151"/>
        <dbReference type="ChEBI" id="CHEBI:55437"/>
        <dbReference type="ChEBI" id="CHEBI:57856"/>
        <dbReference type="ChEBI" id="CHEBI:59789"/>
        <dbReference type="EC" id="2.1.1.163"/>
    </reaction>
</comment>
<accession>A0A3N4NKB2</accession>
<comment type="pathway">
    <text evidence="5">Quinol/quinone metabolism; menaquinone biosynthesis; menaquinol from 1,4-dihydroxy-2-naphthoate: step 2/2.</text>
</comment>
<dbReference type="AlphaFoldDB" id="A0A3N4NKB2"/>
<proteinExistence type="inferred from homology"/>
<keyword evidence="2 5" id="KW-0489">Methyltransferase</keyword>
<comment type="function">
    <text evidence="5">Methyltransferase required for the conversion of demethylmenaquinol (DMKH2) to menaquinol (MKH2).</text>
</comment>
<keyword evidence="4 5" id="KW-0949">S-adenosyl-L-methionine</keyword>
<keyword evidence="1 5" id="KW-0474">Menaquinone biosynthesis</keyword>
<dbReference type="GO" id="GO:0043770">
    <property type="term" value="F:demethylmenaquinone methyltransferase activity"/>
    <property type="evidence" value="ECO:0007669"/>
    <property type="project" value="UniProtKB-UniRule"/>
</dbReference>
<dbReference type="GO" id="GO:0009234">
    <property type="term" value="P:menaquinone biosynthetic process"/>
    <property type="evidence" value="ECO:0007669"/>
    <property type="project" value="UniProtKB-UniRule"/>
</dbReference>
<dbReference type="PANTHER" id="PTHR43591">
    <property type="entry name" value="METHYLTRANSFERASE"/>
    <property type="match status" value="1"/>
</dbReference>
<dbReference type="EC" id="2.1.1.163" evidence="5"/>
<dbReference type="SUPFAM" id="SSF53335">
    <property type="entry name" value="S-adenosyl-L-methionine-dependent methyltransferases"/>
    <property type="match status" value="1"/>
</dbReference>
<keyword evidence="7" id="KW-1185">Reference proteome</keyword>
<name>A0A3N4NKB2_9FLAO</name>
<dbReference type="RefSeq" id="WP_123898146.1">
    <property type="nucleotide sequence ID" value="NZ_RPFJ01000011.1"/>
</dbReference>
<evidence type="ECO:0000256" key="3">
    <source>
        <dbReference type="ARBA" id="ARBA00022679"/>
    </source>
</evidence>
<dbReference type="PROSITE" id="PS51608">
    <property type="entry name" value="SAM_MT_UBIE"/>
    <property type="match status" value="1"/>
</dbReference>
<organism evidence="6 7">
    <name type="scientific">Aureibaculum marinum</name>
    <dbReference type="NCBI Taxonomy" id="2487930"/>
    <lineage>
        <taxon>Bacteria</taxon>
        <taxon>Pseudomonadati</taxon>
        <taxon>Bacteroidota</taxon>
        <taxon>Flavobacteriia</taxon>
        <taxon>Flavobacteriales</taxon>
        <taxon>Flavobacteriaceae</taxon>
        <taxon>Aureibaculum</taxon>
    </lineage>
</organism>
<evidence type="ECO:0000313" key="6">
    <source>
        <dbReference type="EMBL" id="RPD96774.1"/>
    </source>
</evidence>
<dbReference type="Pfam" id="PF01209">
    <property type="entry name" value="Ubie_methyltran"/>
    <property type="match status" value="1"/>
</dbReference>
<evidence type="ECO:0000313" key="7">
    <source>
        <dbReference type="Proteomes" id="UP000270856"/>
    </source>
</evidence>
<dbReference type="CDD" id="cd02440">
    <property type="entry name" value="AdoMet_MTases"/>
    <property type="match status" value="1"/>
</dbReference>
<dbReference type="OrthoDB" id="9808140at2"/>
<feature type="binding site" evidence="5">
    <location>
        <position position="68"/>
    </location>
    <ligand>
        <name>S-adenosyl-L-methionine</name>
        <dbReference type="ChEBI" id="CHEBI:59789"/>
    </ligand>
</feature>
<dbReference type="NCBIfam" id="NF001244">
    <property type="entry name" value="PRK00216.1-5"/>
    <property type="match status" value="1"/>
</dbReference>
<dbReference type="GO" id="GO:0032259">
    <property type="term" value="P:methylation"/>
    <property type="evidence" value="ECO:0007669"/>
    <property type="project" value="UniProtKB-KW"/>
</dbReference>
<dbReference type="Gene3D" id="3.40.50.150">
    <property type="entry name" value="Vaccinia Virus protein VP39"/>
    <property type="match status" value="1"/>
</dbReference>
<dbReference type="Proteomes" id="UP000270856">
    <property type="component" value="Unassembled WGS sequence"/>
</dbReference>
<dbReference type="InterPro" id="IPR029063">
    <property type="entry name" value="SAM-dependent_MTases_sf"/>
</dbReference>
<reference evidence="6 7" key="1">
    <citation type="submission" date="2018-11" db="EMBL/GenBank/DDBJ databases">
        <title>Aureibaculum marinum gen. nov., sp. nov., a member of the family Flavobacteriaceae isolated from the Bohai Sea.</title>
        <authorList>
            <person name="Ji X."/>
        </authorList>
    </citation>
    <scope>NUCLEOTIDE SEQUENCE [LARGE SCALE GENOMIC DNA]</scope>
    <source>
        <strain evidence="6 7">BH-SD17</strain>
    </source>
</reference>
<evidence type="ECO:0000256" key="4">
    <source>
        <dbReference type="ARBA" id="ARBA00022691"/>
    </source>
</evidence>
<evidence type="ECO:0000256" key="1">
    <source>
        <dbReference type="ARBA" id="ARBA00022428"/>
    </source>
</evidence>
<evidence type="ECO:0000256" key="2">
    <source>
        <dbReference type="ARBA" id="ARBA00022603"/>
    </source>
</evidence>
<dbReference type="UniPathway" id="UPA00079">
    <property type="reaction ID" value="UER00169"/>
</dbReference>
<evidence type="ECO:0000256" key="5">
    <source>
        <dbReference type="HAMAP-Rule" id="MF_01813"/>
    </source>
</evidence>
<protein>
    <recommendedName>
        <fullName evidence="5">Demethylmenaquinone methyltransferase</fullName>
        <ecNumber evidence="5">2.1.1.163</ecNumber>
    </recommendedName>
</protein>
<dbReference type="HAMAP" id="MF_01813">
    <property type="entry name" value="MenG_UbiE_methyltr"/>
    <property type="match status" value="1"/>
</dbReference>
<comment type="caution">
    <text evidence="6">The sequence shown here is derived from an EMBL/GenBank/DDBJ whole genome shotgun (WGS) entry which is preliminary data.</text>
</comment>
<dbReference type="NCBIfam" id="TIGR01934">
    <property type="entry name" value="MenG_MenH_UbiE"/>
    <property type="match status" value="1"/>
</dbReference>
<sequence>MSSKVTPYKDSELSKKEQVAEMFDNVSGNYDFINRIMTFGIDIKWRKKVVKIVGKENPKTILDIATGTGDFAIMLAKLKPEKIVGLDLSKGMLDVGIKKVKEKKLDGLIEMVLGDSENLPFDDNSFDAITVGFGVRNFENLDKGLQEIYRVLKPNGIFVVLETSQPEKFPVKQLFKFYSKYIIPTIGKLGSKDKRAYTYLPESAAIFPYGKKFNNILEKNGFNNATNKPLTFGSASIYTATK</sequence>
<gene>
    <name evidence="6" type="primary">ubiE</name>
    <name evidence="5" type="synonym">menG</name>
    <name evidence="6" type="ORF">EGM88_10200</name>
</gene>
<feature type="binding site" evidence="5">
    <location>
        <position position="87"/>
    </location>
    <ligand>
        <name>S-adenosyl-L-methionine</name>
        <dbReference type="ChEBI" id="CHEBI:59789"/>
    </ligand>
</feature>